<evidence type="ECO:0000313" key="3">
    <source>
        <dbReference type="Proteomes" id="UP000314294"/>
    </source>
</evidence>
<keyword evidence="3" id="KW-1185">Reference proteome</keyword>
<dbReference type="Proteomes" id="UP000314294">
    <property type="component" value="Unassembled WGS sequence"/>
</dbReference>
<organism evidence="2 3">
    <name type="scientific">Liparis tanakae</name>
    <name type="common">Tanaka's snailfish</name>
    <dbReference type="NCBI Taxonomy" id="230148"/>
    <lineage>
        <taxon>Eukaryota</taxon>
        <taxon>Metazoa</taxon>
        <taxon>Chordata</taxon>
        <taxon>Craniata</taxon>
        <taxon>Vertebrata</taxon>
        <taxon>Euteleostomi</taxon>
        <taxon>Actinopterygii</taxon>
        <taxon>Neopterygii</taxon>
        <taxon>Teleostei</taxon>
        <taxon>Neoteleostei</taxon>
        <taxon>Acanthomorphata</taxon>
        <taxon>Eupercaria</taxon>
        <taxon>Perciformes</taxon>
        <taxon>Cottioidei</taxon>
        <taxon>Cottales</taxon>
        <taxon>Liparidae</taxon>
        <taxon>Liparis</taxon>
    </lineage>
</organism>
<feature type="region of interest" description="Disordered" evidence="1">
    <location>
        <begin position="1"/>
        <end position="60"/>
    </location>
</feature>
<proteinExistence type="predicted"/>
<reference evidence="2 3" key="1">
    <citation type="submission" date="2019-03" db="EMBL/GenBank/DDBJ databases">
        <title>First draft genome of Liparis tanakae, snailfish: a comprehensive survey of snailfish specific genes.</title>
        <authorList>
            <person name="Kim W."/>
            <person name="Song I."/>
            <person name="Jeong J.-H."/>
            <person name="Kim D."/>
            <person name="Kim S."/>
            <person name="Ryu S."/>
            <person name="Song J.Y."/>
            <person name="Lee S.K."/>
        </authorList>
    </citation>
    <scope>NUCLEOTIDE SEQUENCE [LARGE SCALE GENOMIC DNA]</scope>
    <source>
        <tissue evidence="2">Muscle</tissue>
    </source>
</reference>
<evidence type="ECO:0000256" key="1">
    <source>
        <dbReference type="SAM" id="MobiDB-lite"/>
    </source>
</evidence>
<accession>A0A4Z2EE97</accession>
<protein>
    <submittedName>
        <fullName evidence="2">Uncharacterized protein</fullName>
    </submittedName>
</protein>
<sequence>MGPGEQGSSTAPEGPGARGSAAPTFPGARGSAAPTDLLLEPLTQSYPSKSIGHSYSDAPL</sequence>
<feature type="compositionally biased region" description="Polar residues" evidence="1">
    <location>
        <begin position="1"/>
        <end position="11"/>
    </location>
</feature>
<dbReference type="AlphaFoldDB" id="A0A4Z2EE97"/>
<feature type="compositionally biased region" description="Polar residues" evidence="1">
    <location>
        <begin position="42"/>
        <end position="53"/>
    </location>
</feature>
<evidence type="ECO:0000313" key="2">
    <source>
        <dbReference type="EMBL" id="TNN27088.1"/>
    </source>
</evidence>
<gene>
    <name evidence="2" type="ORF">EYF80_062769</name>
</gene>
<comment type="caution">
    <text evidence="2">The sequence shown here is derived from an EMBL/GenBank/DDBJ whole genome shotgun (WGS) entry which is preliminary data.</text>
</comment>
<dbReference type="EMBL" id="SRLO01008915">
    <property type="protein sequence ID" value="TNN27088.1"/>
    <property type="molecule type" value="Genomic_DNA"/>
</dbReference>
<name>A0A4Z2EE97_9TELE</name>